<accession>A0ABX7WV51</accession>
<keyword evidence="1" id="KW-1133">Transmembrane helix</keyword>
<evidence type="ECO:0000313" key="2">
    <source>
        <dbReference type="EMBL" id="QTR47681.1"/>
    </source>
</evidence>
<reference evidence="2 3" key="1">
    <citation type="submission" date="2021-04" db="EMBL/GenBank/DDBJ databases">
        <title>Genomics, taxonomy and metabolism of representatives of sulfur bacteria of the genus Thiothrix: Thiothrix fructosivorans QT, Thiothrix unzii A1T and three new species, Thiothrix subterranea sp. nov., Thiothrix litoralis sp. nov. and 'Candidatus Thiothrix anitrata' sp. nov.</title>
        <authorList>
            <person name="Ravin N.V."/>
            <person name="Smolyakov D."/>
            <person name="Rudenko T.S."/>
            <person name="Mardanov A.V."/>
            <person name="Beletsky A.V."/>
            <person name="Markov N.D."/>
            <person name="Fomenkov A.I."/>
            <person name="Roberts R.J."/>
            <person name="Karnachuk O.V."/>
            <person name="Novikov A."/>
            <person name="Grabovich M.Y."/>
        </authorList>
    </citation>
    <scope>NUCLEOTIDE SEQUENCE [LARGE SCALE GENOMIC DNA]</scope>
    <source>
        <strain evidence="2 3">AS</strain>
    </source>
</reference>
<gene>
    <name evidence="2" type="ORF">J9253_07115</name>
</gene>
<evidence type="ECO:0000256" key="1">
    <source>
        <dbReference type="SAM" id="Phobius"/>
    </source>
</evidence>
<dbReference type="Proteomes" id="UP000672039">
    <property type="component" value="Chromosome"/>
</dbReference>
<dbReference type="InterPro" id="IPR007359">
    <property type="entry name" value="SigmaE_reg_RseC_MucC"/>
</dbReference>
<proteinExistence type="predicted"/>
<protein>
    <submittedName>
        <fullName evidence="2">SoxR reducing system RseC family protein</fullName>
    </submittedName>
</protein>
<dbReference type="EMBL" id="CP072801">
    <property type="protein sequence ID" value="QTR47681.1"/>
    <property type="molecule type" value="Genomic_DNA"/>
</dbReference>
<feature type="transmembrane region" description="Helical" evidence="1">
    <location>
        <begin position="79"/>
        <end position="101"/>
    </location>
</feature>
<name>A0ABX7WV51_9GAMM</name>
<feature type="transmembrane region" description="Helical" evidence="1">
    <location>
        <begin position="107"/>
        <end position="125"/>
    </location>
</feature>
<organism evidence="2 3">
    <name type="scientific">Thiothrix litoralis</name>
    <dbReference type="NCBI Taxonomy" id="2891210"/>
    <lineage>
        <taxon>Bacteria</taxon>
        <taxon>Pseudomonadati</taxon>
        <taxon>Pseudomonadota</taxon>
        <taxon>Gammaproteobacteria</taxon>
        <taxon>Thiotrichales</taxon>
        <taxon>Thiotrichaceae</taxon>
        <taxon>Thiothrix</taxon>
    </lineage>
</organism>
<evidence type="ECO:0000313" key="3">
    <source>
        <dbReference type="Proteomes" id="UP000672039"/>
    </source>
</evidence>
<sequence>MIEETATVVDATPDHIWVEARARSACSSCGTQDSCATSSVSKLFGMRRQQLRLPNQFASSVGEQVIIGVEDQVMVTASLAAYILPVVLMIVAAIAADIYGMSDKQQAIVALLGLLLGLFGAGVLTSNRLMQRYFQPQLLRKITPHPQPLSLKGRGEQEFLLQEIPHERS</sequence>
<dbReference type="PANTHER" id="PTHR35867:SF1">
    <property type="entry name" value="PROTEIN RSEC"/>
    <property type="match status" value="1"/>
</dbReference>
<keyword evidence="1" id="KW-0812">Transmembrane</keyword>
<dbReference type="InterPro" id="IPR026268">
    <property type="entry name" value="RseC"/>
</dbReference>
<keyword evidence="1" id="KW-0472">Membrane</keyword>
<dbReference type="Pfam" id="PF04246">
    <property type="entry name" value="RseC_MucC"/>
    <property type="match status" value="1"/>
</dbReference>
<keyword evidence="3" id="KW-1185">Reference proteome</keyword>
<dbReference type="RefSeq" id="WP_210223929.1">
    <property type="nucleotide sequence ID" value="NZ_CP072801.1"/>
</dbReference>
<dbReference type="PIRSF" id="PIRSF004923">
    <property type="entry name" value="RseC"/>
    <property type="match status" value="1"/>
</dbReference>
<dbReference type="PANTHER" id="PTHR35867">
    <property type="entry name" value="PROTEIN RSEC"/>
    <property type="match status" value="1"/>
</dbReference>